<gene>
    <name evidence="8" type="ORF">BHV66_01865</name>
</gene>
<dbReference type="NCBIfam" id="TIGR00608">
    <property type="entry name" value="radc"/>
    <property type="match status" value="1"/>
</dbReference>
<dbReference type="InterPro" id="IPR025657">
    <property type="entry name" value="RadC_JAB"/>
</dbReference>
<dbReference type="PROSITE" id="PS50249">
    <property type="entry name" value="MPN"/>
    <property type="match status" value="1"/>
</dbReference>
<reference evidence="8 9" key="1">
    <citation type="journal article" date="2016" name="Nat. Biotechnol.">
        <title>Measurement of bacterial replication rates in microbial communities.</title>
        <authorList>
            <person name="Brown C.T."/>
            <person name="Olm M.R."/>
            <person name="Thomas B.C."/>
            <person name="Banfield J.F."/>
        </authorList>
    </citation>
    <scope>NUCLEOTIDE SEQUENCE [LARGE SCALE GENOMIC DNA]</scope>
    <source>
        <strain evidence="8">CAG:67_53_122</strain>
    </source>
</reference>
<accession>A0A1Q6FDF9</accession>
<evidence type="ECO:0000259" key="7">
    <source>
        <dbReference type="PROSITE" id="PS50249"/>
    </source>
</evidence>
<dbReference type="SUPFAM" id="SSF102712">
    <property type="entry name" value="JAB1/MPN domain"/>
    <property type="match status" value="1"/>
</dbReference>
<dbReference type="GO" id="GO:0008237">
    <property type="term" value="F:metallopeptidase activity"/>
    <property type="evidence" value="ECO:0007669"/>
    <property type="project" value="UniProtKB-KW"/>
</dbReference>
<dbReference type="PANTHER" id="PTHR30471:SF3">
    <property type="entry name" value="UPF0758 PROTEIN YEES-RELATED"/>
    <property type="match status" value="1"/>
</dbReference>
<evidence type="ECO:0000256" key="2">
    <source>
        <dbReference type="ARBA" id="ARBA00022723"/>
    </source>
</evidence>
<dbReference type="GO" id="GO:0006508">
    <property type="term" value="P:proteolysis"/>
    <property type="evidence" value="ECO:0007669"/>
    <property type="project" value="UniProtKB-KW"/>
</dbReference>
<dbReference type="Pfam" id="PF04002">
    <property type="entry name" value="RadC"/>
    <property type="match status" value="1"/>
</dbReference>
<dbReference type="InterPro" id="IPR001405">
    <property type="entry name" value="UPF0758"/>
</dbReference>
<dbReference type="InterPro" id="IPR037518">
    <property type="entry name" value="MPN"/>
</dbReference>
<organism evidence="8 9">
    <name type="scientific">Alistipes putredinis</name>
    <dbReference type="NCBI Taxonomy" id="28117"/>
    <lineage>
        <taxon>Bacteria</taxon>
        <taxon>Pseudomonadati</taxon>
        <taxon>Bacteroidota</taxon>
        <taxon>Bacteroidia</taxon>
        <taxon>Bacteroidales</taxon>
        <taxon>Rikenellaceae</taxon>
        <taxon>Alistipes</taxon>
    </lineage>
</organism>
<dbReference type="NCBIfam" id="NF000642">
    <property type="entry name" value="PRK00024.1"/>
    <property type="match status" value="1"/>
</dbReference>
<evidence type="ECO:0000256" key="3">
    <source>
        <dbReference type="ARBA" id="ARBA00022801"/>
    </source>
</evidence>
<evidence type="ECO:0000256" key="1">
    <source>
        <dbReference type="ARBA" id="ARBA00022670"/>
    </source>
</evidence>
<dbReference type="Proteomes" id="UP000187417">
    <property type="component" value="Unassembled WGS sequence"/>
</dbReference>
<dbReference type="CDD" id="cd08071">
    <property type="entry name" value="MPN_DUF2466"/>
    <property type="match status" value="1"/>
</dbReference>
<comment type="caution">
    <text evidence="8">The sequence shown here is derived from an EMBL/GenBank/DDBJ whole genome shotgun (WGS) entry which is preliminary data.</text>
</comment>
<evidence type="ECO:0000313" key="9">
    <source>
        <dbReference type="Proteomes" id="UP000187417"/>
    </source>
</evidence>
<protein>
    <submittedName>
        <fullName evidence="8">DNA repair protein RadC</fullName>
    </submittedName>
</protein>
<dbReference type="PROSITE" id="PS01302">
    <property type="entry name" value="UPF0758"/>
    <property type="match status" value="1"/>
</dbReference>
<keyword evidence="3" id="KW-0378">Hydrolase</keyword>
<evidence type="ECO:0000313" key="8">
    <source>
        <dbReference type="EMBL" id="OKY96890.1"/>
    </source>
</evidence>
<feature type="domain" description="MPN" evidence="7">
    <location>
        <begin position="84"/>
        <end position="206"/>
    </location>
</feature>
<dbReference type="InterPro" id="IPR020891">
    <property type="entry name" value="UPF0758_CS"/>
</dbReference>
<evidence type="ECO:0000256" key="4">
    <source>
        <dbReference type="ARBA" id="ARBA00022833"/>
    </source>
</evidence>
<dbReference type="PANTHER" id="PTHR30471">
    <property type="entry name" value="DNA REPAIR PROTEIN RADC"/>
    <property type="match status" value="1"/>
</dbReference>
<sequence>MLSRGVETLTDQELLELLLDDGDSERLAGALLSSFEGRLAALGYADIARLRMAAGIGLKRAARIQAAVELGRRVLAARELGPDPIGSSNDVVRIFRPLLTEMKHEECWCLYLNTGNRIVERQRVSQGGVQATVVDHRLVIKRALELLATQIILVHNHPSGAALPSEQDKILTKKIAEAAALFDIRLLDHLIIARGGEYSFRQNGLLQ</sequence>
<evidence type="ECO:0000256" key="6">
    <source>
        <dbReference type="RuleBase" id="RU003797"/>
    </source>
</evidence>
<dbReference type="STRING" id="28117.BHV66_01865"/>
<dbReference type="EMBL" id="MNQH01000001">
    <property type="protein sequence ID" value="OKY96890.1"/>
    <property type="molecule type" value="Genomic_DNA"/>
</dbReference>
<keyword evidence="1" id="KW-0645">Protease</keyword>
<keyword evidence="2" id="KW-0479">Metal-binding</keyword>
<comment type="similarity">
    <text evidence="6">Belongs to the UPF0758 family.</text>
</comment>
<dbReference type="AlphaFoldDB" id="A0A1Q6FDF9"/>
<name>A0A1Q6FDF9_9BACT</name>
<evidence type="ECO:0000256" key="5">
    <source>
        <dbReference type="ARBA" id="ARBA00023049"/>
    </source>
</evidence>
<dbReference type="Gene3D" id="3.40.140.10">
    <property type="entry name" value="Cytidine Deaminase, domain 2"/>
    <property type="match status" value="1"/>
</dbReference>
<dbReference type="GO" id="GO:0046872">
    <property type="term" value="F:metal ion binding"/>
    <property type="evidence" value="ECO:0007669"/>
    <property type="project" value="UniProtKB-KW"/>
</dbReference>
<proteinExistence type="inferred from homology"/>
<keyword evidence="5" id="KW-0482">Metalloprotease</keyword>
<keyword evidence="4" id="KW-0862">Zinc</keyword>